<evidence type="ECO:0000313" key="2">
    <source>
        <dbReference type="Proteomes" id="UP000287166"/>
    </source>
</evidence>
<gene>
    <name evidence="1" type="ORF">SCP_0600310</name>
</gene>
<reference evidence="1 2" key="1">
    <citation type="journal article" date="2018" name="Sci. Rep.">
        <title>Genome sequence of the cauliflower mushroom Sparassis crispa (Hanabiratake) and its association with beneficial usage.</title>
        <authorList>
            <person name="Kiyama R."/>
            <person name="Furutani Y."/>
            <person name="Kawaguchi K."/>
            <person name="Nakanishi T."/>
        </authorList>
    </citation>
    <scope>NUCLEOTIDE SEQUENCE [LARGE SCALE GENOMIC DNA]</scope>
</reference>
<dbReference type="AlphaFoldDB" id="A0A401GQN1"/>
<dbReference type="GeneID" id="38780971"/>
<evidence type="ECO:0000313" key="1">
    <source>
        <dbReference type="EMBL" id="GBE84054.1"/>
    </source>
</evidence>
<organism evidence="1 2">
    <name type="scientific">Sparassis crispa</name>
    <dbReference type="NCBI Taxonomy" id="139825"/>
    <lineage>
        <taxon>Eukaryota</taxon>
        <taxon>Fungi</taxon>
        <taxon>Dikarya</taxon>
        <taxon>Basidiomycota</taxon>
        <taxon>Agaricomycotina</taxon>
        <taxon>Agaricomycetes</taxon>
        <taxon>Polyporales</taxon>
        <taxon>Sparassidaceae</taxon>
        <taxon>Sparassis</taxon>
    </lineage>
</organism>
<keyword evidence="2" id="KW-1185">Reference proteome</keyword>
<protein>
    <submittedName>
        <fullName evidence="1">Uncharacterized protein</fullName>
    </submittedName>
</protein>
<accession>A0A401GQN1</accession>
<dbReference type="RefSeq" id="XP_027614967.1">
    <property type="nucleotide sequence ID" value="XM_027759166.1"/>
</dbReference>
<name>A0A401GQN1_9APHY</name>
<dbReference type="EMBL" id="BFAD01000006">
    <property type="protein sequence ID" value="GBE84054.1"/>
    <property type="molecule type" value="Genomic_DNA"/>
</dbReference>
<dbReference type="InParanoid" id="A0A401GQN1"/>
<proteinExistence type="predicted"/>
<sequence>MWLLDLKNGKYGIDKLCRLRALLPAYRKAETYLSSSLPIMPYARNTTAERLSNVPVMLSTNFVQIYAVSVSVHIE</sequence>
<comment type="caution">
    <text evidence="1">The sequence shown here is derived from an EMBL/GenBank/DDBJ whole genome shotgun (WGS) entry which is preliminary data.</text>
</comment>
<dbReference type="Proteomes" id="UP000287166">
    <property type="component" value="Unassembled WGS sequence"/>
</dbReference>